<dbReference type="GO" id="GO:0097367">
    <property type="term" value="F:carbohydrate derivative binding"/>
    <property type="evidence" value="ECO:0007669"/>
    <property type="project" value="InterPro"/>
</dbReference>
<dbReference type="PROSITE" id="PS01272">
    <property type="entry name" value="GCKR"/>
    <property type="match status" value="1"/>
</dbReference>
<dbReference type="FunFam" id="3.40.50.10490:FF:000014">
    <property type="entry name" value="N-acetylmuramic acid 6-phosphate etherase"/>
    <property type="match status" value="1"/>
</dbReference>
<dbReference type="EMBL" id="DXBY01000276">
    <property type="protein sequence ID" value="HIZ37261.1"/>
    <property type="molecule type" value="Genomic_DNA"/>
</dbReference>
<dbReference type="GO" id="GO:0009254">
    <property type="term" value="P:peptidoglycan turnover"/>
    <property type="evidence" value="ECO:0007669"/>
    <property type="project" value="TreeGrafter"/>
</dbReference>
<dbReference type="NCBIfam" id="NF003915">
    <property type="entry name" value="PRK05441.1"/>
    <property type="match status" value="1"/>
</dbReference>
<evidence type="ECO:0000256" key="2">
    <source>
        <dbReference type="ARBA" id="ARBA00023277"/>
    </source>
</evidence>
<organism evidence="5 6">
    <name type="scientific">Candidatus Ruania gallistercoris</name>
    <dbReference type="NCBI Taxonomy" id="2838746"/>
    <lineage>
        <taxon>Bacteria</taxon>
        <taxon>Bacillati</taxon>
        <taxon>Actinomycetota</taxon>
        <taxon>Actinomycetes</taxon>
        <taxon>Micrococcales</taxon>
        <taxon>Ruaniaceae</taxon>
        <taxon>Ruania</taxon>
    </lineage>
</organism>
<evidence type="ECO:0000313" key="6">
    <source>
        <dbReference type="Proteomes" id="UP000824037"/>
    </source>
</evidence>
<gene>
    <name evidence="3 5" type="primary">murQ</name>
    <name evidence="5" type="ORF">H9815_15910</name>
</gene>
<dbReference type="InterPro" id="IPR005488">
    <property type="entry name" value="Etherase_MurQ"/>
</dbReference>
<dbReference type="PANTHER" id="PTHR10088">
    <property type="entry name" value="GLUCOKINASE REGULATORY PROTEIN"/>
    <property type="match status" value="1"/>
</dbReference>
<comment type="similarity">
    <text evidence="3">Belongs to the GCKR-like family. MurNAc-6-P etherase subfamily.</text>
</comment>
<feature type="active site" description="Proton donor" evidence="3">
    <location>
        <position position="89"/>
    </location>
</feature>
<dbReference type="AlphaFoldDB" id="A0A9D2EH22"/>
<feature type="active site" evidence="3">
    <location>
        <position position="120"/>
    </location>
</feature>
<dbReference type="EC" id="4.2.1.126" evidence="3"/>
<accession>A0A9D2EH22</accession>
<name>A0A9D2EH22_9MICO</name>
<dbReference type="GO" id="GO:0046348">
    <property type="term" value="P:amino sugar catabolic process"/>
    <property type="evidence" value="ECO:0007669"/>
    <property type="project" value="InterPro"/>
</dbReference>
<proteinExistence type="inferred from homology"/>
<sequence length="303" mass="30859">MTHSNEGPLATLATERVDDQYRDLHQRTTLGVLEALNEAESGVPGAVRAVLPELAVLVHAAADGIRAGGRLIYVGAGTSGRLGVLDAAECPPTFHVSPQTVQGLIAGGPGAVFTAVEGAEDSTEQGAADIAHLAVGAEDTVVGIAASGRTPYVLGAVAAARAAGARTAGIACNTGSALGAAVDHPLEVEVGAEVIAGSTRLKAGSATKQLLNMLSTAVMVRIGKTYQNLMVDLTVTNAKLRERAERLLVRITGCGPEEAARALRAAGDRIPVAAVMIARRVDREAAAALLAEHGGRLAPVLDR</sequence>
<feature type="domain" description="SIS" evidence="4">
    <location>
        <begin position="61"/>
        <end position="224"/>
    </location>
</feature>
<dbReference type="InterPro" id="IPR046348">
    <property type="entry name" value="SIS_dom_sf"/>
</dbReference>
<comment type="function">
    <text evidence="3">Specifically catalyzes the cleavage of the D-lactyl ether substituent of MurNAc 6-phosphate, producing GlcNAc 6-phosphate and D-lactate.</text>
</comment>
<dbReference type="NCBIfam" id="NF009222">
    <property type="entry name" value="PRK12570.1"/>
    <property type="match status" value="1"/>
</dbReference>
<comment type="catalytic activity">
    <reaction evidence="3">
        <text>N-acetyl-D-muramate 6-phosphate + H2O = N-acetyl-D-glucosamine 6-phosphate + (R)-lactate</text>
        <dbReference type="Rhea" id="RHEA:26410"/>
        <dbReference type="ChEBI" id="CHEBI:15377"/>
        <dbReference type="ChEBI" id="CHEBI:16004"/>
        <dbReference type="ChEBI" id="CHEBI:57513"/>
        <dbReference type="ChEBI" id="CHEBI:58722"/>
        <dbReference type="EC" id="4.2.1.126"/>
    </reaction>
</comment>
<dbReference type="Pfam" id="PF22645">
    <property type="entry name" value="GKRP_SIS_N"/>
    <property type="match status" value="1"/>
</dbReference>
<evidence type="ECO:0000256" key="3">
    <source>
        <dbReference type="HAMAP-Rule" id="MF_00068"/>
    </source>
</evidence>
<keyword evidence="2 3" id="KW-0119">Carbohydrate metabolism</keyword>
<dbReference type="SUPFAM" id="SSF53697">
    <property type="entry name" value="SIS domain"/>
    <property type="match status" value="1"/>
</dbReference>
<keyword evidence="1 3" id="KW-0456">Lyase</keyword>
<dbReference type="NCBIfam" id="TIGR00274">
    <property type="entry name" value="N-acetylmuramic acid 6-phosphate etherase"/>
    <property type="match status" value="1"/>
</dbReference>
<dbReference type="GO" id="GO:0016803">
    <property type="term" value="F:ether hydrolase activity"/>
    <property type="evidence" value="ECO:0007669"/>
    <property type="project" value="TreeGrafter"/>
</dbReference>
<dbReference type="InterPro" id="IPR040190">
    <property type="entry name" value="MURQ/GCKR"/>
</dbReference>
<dbReference type="InterPro" id="IPR005486">
    <property type="entry name" value="Glucokinase_regulatory_CS"/>
</dbReference>
<dbReference type="PROSITE" id="PS51464">
    <property type="entry name" value="SIS"/>
    <property type="match status" value="1"/>
</dbReference>
<dbReference type="InterPro" id="IPR001347">
    <property type="entry name" value="SIS_dom"/>
</dbReference>
<dbReference type="Proteomes" id="UP000824037">
    <property type="component" value="Unassembled WGS sequence"/>
</dbReference>
<protein>
    <recommendedName>
        <fullName evidence="3">N-acetylmuramic acid 6-phosphate etherase</fullName>
        <shortName evidence="3">MurNAc-6-P etherase</shortName>
        <ecNumber evidence="3">4.2.1.126</ecNumber>
    </recommendedName>
    <alternativeName>
        <fullName evidence="3">N-acetylmuramic acid 6-phosphate hydrolase</fullName>
    </alternativeName>
    <alternativeName>
        <fullName evidence="3">N-acetylmuramic acid 6-phosphate lyase</fullName>
    </alternativeName>
</protein>
<comment type="subunit">
    <text evidence="3">Homodimer.</text>
</comment>
<dbReference type="GO" id="GO:0016835">
    <property type="term" value="F:carbon-oxygen lyase activity"/>
    <property type="evidence" value="ECO:0007669"/>
    <property type="project" value="UniProtKB-UniRule"/>
</dbReference>
<evidence type="ECO:0000313" key="5">
    <source>
        <dbReference type="EMBL" id="HIZ37261.1"/>
    </source>
</evidence>
<reference evidence="5" key="2">
    <citation type="submission" date="2021-04" db="EMBL/GenBank/DDBJ databases">
        <authorList>
            <person name="Gilroy R."/>
        </authorList>
    </citation>
    <scope>NUCLEOTIDE SEQUENCE</scope>
    <source>
        <strain evidence="5">ChiGjej4B4-7305</strain>
    </source>
</reference>
<comment type="miscellaneous">
    <text evidence="3">A lyase-type mechanism (elimination/hydration) is suggested for the cleavage of the lactyl ether bond of MurNAc 6-phosphate, with the formation of an alpha,beta-unsaturated aldehyde intermediate with (E)-stereochemistry, followed by the syn addition of water to give product.</text>
</comment>
<comment type="caution">
    <text evidence="5">The sequence shown here is derived from an EMBL/GenBank/DDBJ whole genome shotgun (WGS) entry which is preliminary data.</text>
</comment>
<evidence type="ECO:0000256" key="1">
    <source>
        <dbReference type="ARBA" id="ARBA00023239"/>
    </source>
</evidence>
<evidence type="ECO:0000259" key="4">
    <source>
        <dbReference type="PROSITE" id="PS51464"/>
    </source>
</evidence>
<dbReference type="Gene3D" id="3.40.50.10490">
    <property type="entry name" value="Glucose-6-phosphate isomerase like protein, domain 1"/>
    <property type="match status" value="1"/>
</dbReference>
<dbReference type="Gene3D" id="1.10.8.1080">
    <property type="match status" value="1"/>
</dbReference>
<dbReference type="HAMAP" id="MF_00068">
    <property type="entry name" value="MurQ"/>
    <property type="match status" value="1"/>
</dbReference>
<comment type="pathway">
    <text evidence="3">Amino-sugar metabolism; N-acetylmuramate degradation.</text>
</comment>
<dbReference type="CDD" id="cd05007">
    <property type="entry name" value="SIS_Etherase"/>
    <property type="match status" value="1"/>
</dbReference>
<dbReference type="PANTHER" id="PTHR10088:SF4">
    <property type="entry name" value="GLUCOKINASE REGULATORY PROTEIN"/>
    <property type="match status" value="1"/>
</dbReference>
<reference evidence="5" key="1">
    <citation type="journal article" date="2021" name="PeerJ">
        <title>Extensive microbial diversity within the chicken gut microbiome revealed by metagenomics and culture.</title>
        <authorList>
            <person name="Gilroy R."/>
            <person name="Ravi A."/>
            <person name="Getino M."/>
            <person name="Pursley I."/>
            <person name="Horton D.L."/>
            <person name="Alikhan N.F."/>
            <person name="Baker D."/>
            <person name="Gharbi K."/>
            <person name="Hall N."/>
            <person name="Watson M."/>
            <person name="Adriaenssens E.M."/>
            <person name="Foster-Nyarko E."/>
            <person name="Jarju S."/>
            <person name="Secka A."/>
            <person name="Antonio M."/>
            <person name="Oren A."/>
            <person name="Chaudhuri R.R."/>
            <person name="La Ragione R."/>
            <person name="Hildebrand F."/>
            <person name="Pallen M.J."/>
        </authorList>
    </citation>
    <scope>NUCLEOTIDE SEQUENCE</scope>
    <source>
        <strain evidence="5">ChiGjej4B4-7305</strain>
    </source>
</reference>